<organism evidence="4 5">
    <name type="scientific">Weeksella virosa (strain ATCC 43766 / DSM 16922 / JCM 21250 / CCUG 30538 / CDC 9751 / IAM 14551 / NBRC 16016 / NCTC 11634 / CL345/78)</name>
    <dbReference type="NCBI Taxonomy" id="865938"/>
    <lineage>
        <taxon>Bacteria</taxon>
        <taxon>Pseudomonadati</taxon>
        <taxon>Bacteroidota</taxon>
        <taxon>Flavobacteriia</taxon>
        <taxon>Flavobacteriales</taxon>
        <taxon>Weeksellaceae</taxon>
        <taxon>Weeksella</taxon>
    </lineage>
</organism>
<reference evidence="5" key="2">
    <citation type="journal article" date="2011" name="Stand. Genomic Sci.">
        <title>Complete genome sequence of Weeksella virosa type strain (9751T).</title>
        <authorList>
            <person name="Lang E."/>
            <person name="Teshima H."/>
            <person name="Lucas S."/>
            <person name="Lapidus A."/>
            <person name="Hammon N."/>
            <person name="Deshpande S."/>
            <person name="Nolan M."/>
            <person name="Cheng J."/>
            <person name="Pitluck S."/>
            <person name="Liolios K."/>
            <person name="Pagani I."/>
            <person name="Mikhailova N."/>
            <person name="Ivanova N."/>
            <person name="Mavromatis K."/>
            <person name="Pati A."/>
            <person name="Tapia R."/>
            <person name="Han C."/>
            <person name="Goodwin L."/>
            <person name="Chen A."/>
            <person name="Palaniappan K."/>
            <person name="Land M."/>
            <person name="Hauser L."/>
            <person name="Chang Y."/>
            <person name="Jeffries C."/>
            <person name="Brambilla E."/>
            <person name="Kopitz M."/>
            <person name="Rohde M."/>
            <person name="Goker M."/>
            <person name="Tindall B."/>
            <person name="Detter J."/>
            <person name="Woyke T."/>
            <person name="Bristow J."/>
            <person name="Eisen J."/>
            <person name="Markowitz V."/>
            <person name="Hugenholtz P."/>
            <person name="Klenk H."/>
            <person name="Kyrpides N."/>
        </authorList>
    </citation>
    <scope>NUCLEOTIDE SEQUENCE [LARGE SCALE GENOMIC DNA]</scope>
    <source>
        <strain evidence="5">ATCC 43766 / DSM 16922 / JCM 21250 / NBRC 16016 / NCTC 11634 / CL345/78</strain>
    </source>
</reference>
<proteinExistence type="predicted"/>
<keyword evidence="1 2" id="KW-0732">Signal</keyword>
<dbReference type="eggNOG" id="COG1404">
    <property type="taxonomic scope" value="Bacteria"/>
</dbReference>
<dbReference type="InterPro" id="IPR026444">
    <property type="entry name" value="Secre_tail"/>
</dbReference>
<dbReference type="AlphaFoldDB" id="F0NYB5"/>
<evidence type="ECO:0000256" key="1">
    <source>
        <dbReference type="ARBA" id="ARBA00022729"/>
    </source>
</evidence>
<dbReference type="Pfam" id="PF18962">
    <property type="entry name" value="Por_Secre_tail"/>
    <property type="match status" value="1"/>
</dbReference>
<accession>F0NYB5</accession>
<feature type="chain" id="PRO_5003253598" description="Secretion system C-terminal sorting domain-containing protein" evidence="2">
    <location>
        <begin position="24"/>
        <end position="321"/>
    </location>
</feature>
<evidence type="ECO:0000259" key="3">
    <source>
        <dbReference type="Pfam" id="PF18962"/>
    </source>
</evidence>
<name>F0NYB5_WEEVC</name>
<dbReference type="Proteomes" id="UP000008641">
    <property type="component" value="Chromosome"/>
</dbReference>
<keyword evidence="5" id="KW-1185">Reference proteome</keyword>
<dbReference type="EMBL" id="CP002455">
    <property type="protein sequence ID" value="ADX68112.1"/>
    <property type="molecule type" value="Genomic_DNA"/>
</dbReference>
<gene>
    <name evidence="4" type="ordered locus">Weevi_1411</name>
</gene>
<protein>
    <recommendedName>
        <fullName evidence="3">Secretion system C-terminal sorting domain-containing protein</fullName>
    </recommendedName>
</protein>
<dbReference type="RefSeq" id="WP_013598501.1">
    <property type="nucleotide sequence ID" value="NC_015144.1"/>
</dbReference>
<evidence type="ECO:0000256" key="2">
    <source>
        <dbReference type="SAM" id="SignalP"/>
    </source>
</evidence>
<feature type="domain" description="Secretion system C-terminal sorting" evidence="3">
    <location>
        <begin position="251"/>
        <end position="319"/>
    </location>
</feature>
<dbReference type="KEGG" id="wvi:Weevi_1411"/>
<dbReference type="STRING" id="865938.Weevi_1411"/>
<feature type="signal peptide" evidence="2">
    <location>
        <begin position="1"/>
        <end position="23"/>
    </location>
</feature>
<evidence type="ECO:0000313" key="4">
    <source>
        <dbReference type="EMBL" id="ADX68112.1"/>
    </source>
</evidence>
<evidence type="ECO:0000313" key="5">
    <source>
        <dbReference type="Proteomes" id="UP000008641"/>
    </source>
</evidence>
<sequence length="321" mass="35647">MKRFYLLKLICFVLVVTSTISYAQIIPIGVENLKPRFTNTSGLFTQEVNPEYGIGSSVAQDGTGYYASDDFLLPQTAKISSMEFVGYQMRDNLENLYNGAVLYIYEDDNGKPAGIPGKTGTPVYTLDLAKDDPNLTFTKVESLVYSFLVQTPDFTAQANKKYWVVFAPKVNFSVKFDYWEMWNWFNSINFSGSDAMNIDPDNFFGAGLTYWLSITEMTGGEFGDALKGMAMNLNGESLATNEISMNNDGVVYPNPAVDNINIRIGKQNSVNKLEIFDTNGRLVKTVENSTSADVSNLVPGVYTVTITFGDGNRVTKKLIKK</sequence>
<dbReference type="HOGENOM" id="CLU_857577_0_0_10"/>
<reference evidence="4 5" key="1">
    <citation type="journal article" date="2011" name="Stand. Genomic Sci.">
        <title>Complete genome sequence of Weeksella virosa type strain (9751).</title>
        <authorList>
            <person name="Lang E."/>
            <person name="Teshima H."/>
            <person name="Lucas S."/>
            <person name="Lapidus A."/>
            <person name="Hammon N."/>
            <person name="Deshpande S."/>
            <person name="Nolan M."/>
            <person name="Cheng J.F."/>
            <person name="Pitluck S."/>
            <person name="Liolios K."/>
            <person name="Pagani I."/>
            <person name="Mikhailova N."/>
            <person name="Ivanova N."/>
            <person name="Mavromatis K."/>
            <person name="Pati A."/>
            <person name="Tapia R."/>
            <person name="Han C."/>
            <person name="Goodwin L."/>
            <person name="Chen A."/>
            <person name="Palaniappan K."/>
            <person name="Land M."/>
            <person name="Hauser L."/>
            <person name="Chang Y.J."/>
            <person name="Jeffries C.D."/>
            <person name="Brambilla E.M."/>
            <person name="Kopitz M."/>
            <person name="Rohde M."/>
            <person name="Goker M."/>
            <person name="Tindall B.J."/>
            <person name="Detter J.C."/>
            <person name="Woyke T."/>
            <person name="Bristow J."/>
            <person name="Eisen J.A."/>
            <person name="Markowitz V."/>
            <person name="Hugenholtz P."/>
            <person name="Klenk H.P."/>
            <person name="Kyrpides N.C."/>
        </authorList>
    </citation>
    <scope>NUCLEOTIDE SEQUENCE [LARGE SCALE GENOMIC DNA]</scope>
    <source>
        <strain evidence="5">ATCC 43766 / DSM 16922 / JCM 21250 / NBRC 16016 / NCTC 11634 / CL345/78</strain>
    </source>
</reference>
<dbReference type="NCBIfam" id="TIGR04183">
    <property type="entry name" value="Por_Secre_tail"/>
    <property type="match status" value="1"/>
</dbReference>